<name>A0ABD0KH00_9CAEN</name>
<keyword evidence="2" id="KW-1185">Reference proteome</keyword>
<accession>A0ABD0KH00</accession>
<proteinExistence type="predicted"/>
<reference evidence="1 2" key="1">
    <citation type="journal article" date="2023" name="Sci. Data">
        <title>Genome assembly of the Korean intertidal mud-creeper Batillaria attramentaria.</title>
        <authorList>
            <person name="Patra A.K."/>
            <person name="Ho P.T."/>
            <person name="Jun S."/>
            <person name="Lee S.J."/>
            <person name="Kim Y."/>
            <person name="Won Y.J."/>
        </authorList>
    </citation>
    <scope>NUCLEOTIDE SEQUENCE [LARGE SCALE GENOMIC DNA]</scope>
    <source>
        <strain evidence="1">Wonlab-2016</strain>
    </source>
</reference>
<dbReference type="AlphaFoldDB" id="A0ABD0KH00"/>
<protein>
    <submittedName>
        <fullName evidence="1">Uncharacterized protein</fullName>
    </submittedName>
</protein>
<sequence length="94" mass="10637">MVLVCEEYKDINIGPQVRFTPFQGNGNLTSQIDLVTVQYSGQKFRLRDTGLASDKGKMRLQTCYLFTHALAARPPPHQQLDYAGVRLQRNGLLK</sequence>
<organism evidence="1 2">
    <name type="scientific">Batillaria attramentaria</name>
    <dbReference type="NCBI Taxonomy" id="370345"/>
    <lineage>
        <taxon>Eukaryota</taxon>
        <taxon>Metazoa</taxon>
        <taxon>Spiralia</taxon>
        <taxon>Lophotrochozoa</taxon>
        <taxon>Mollusca</taxon>
        <taxon>Gastropoda</taxon>
        <taxon>Caenogastropoda</taxon>
        <taxon>Sorbeoconcha</taxon>
        <taxon>Cerithioidea</taxon>
        <taxon>Batillariidae</taxon>
        <taxon>Batillaria</taxon>
    </lineage>
</organism>
<comment type="caution">
    <text evidence="1">The sequence shown here is derived from an EMBL/GenBank/DDBJ whole genome shotgun (WGS) entry which is preliminary data.</text>
</comment>
<dbReference type="EMBL" id="JACVVK020000179">
    <property type="protein sequence ID" value="KAK7486446.1"/>
    <property type="molecule type" value="Genomic_DNA"/>
</dbReference>
<evidence type="ECO:0000313" key="1">
    <source>
        <dbReference type="EMBL" id="KAK7486446.1"/>
    </source>
</evidence>
<gene>
    <name evidence="1" type="ORF">BaRGS_00022370</name>
</gene>
<dbReference type="Proteomes" id="UP001519460">
    <property type="component" value="Unassembled WGS sequence"/>
</dbReference>
<evidence type="ECO:0000313" key="2">
    <source>
        <dbReference type="Proteomes" id="UP001519460"/>
    </source>
</evidence>